<proteinExistence type="predicted"/>
<name>A0A212IZT1_9BACT</name>
<reference evidence="1" key="1">
    <citation type="submission" date="2016-04" db="EMBL/GenBank/DDBJ databases">
        <authorList>
            <person name="Evans L.H."/>
            <person name="Alamgir A."/>
            <person name="Owens N."/>
            <person name="Weber N.D."/>
            <person name="Virtaneva K."/>
            <person name="Barbian K."/>
            <person name="Babar A."/>
            <person name="Rosenke K."/>
        </authorList>
    </citation>
    <scope>NUCLEOTIDE SEQUENCE</scope>
    <source>
        <strain evidence="1">86-2</strain>
    </source>
</reference>
<organism evidence="1">
    <name type="scientific">uncultured Dysgonomonas sp</name>
    <dbReference type="NCBI Taxonomy" id="206096"/>
    <lineage>
        <taxon>Bacteria</taxon>
        <taxon>Pseudomonadati</taxon>
        <taxon>Bacteroidota</taxon>
        <taxon>Bacteroidia</taxon>
        <taxon>Bacteroidales</taxon>
        <taxon>Dysgonomonadaceae</taxon>
        <taxon>Dysgonomonas</taxon>
        <taxon>environmental samples</taxon>
    </lineage>
</organism>
<dbReference type="EMBL" id="FLUL01000001">
    <property type="protein sequence ID" value="SBV92445.1"/>
    <property type="molecule type" value="Genomic_DNA"/>
</dbReference>
<dbReference type="AlphaFoldDB" id="A0A212IZT1"/>
<gene>
    <name evidence="1" type="ORF">KL86DYS2_10363</name>
</gene>
<protein>
    <submittedName>
        <fullName evidence="1">Uncharacterized protein</fullName>
    </submittedName>
</protein>
<evidence type="ECO:0000313" key="1">
    <source>
        <dbReference type="EMBL" id="SBV92445.1"/>
    </source>
</evidence>
<sequence>MAKYLFILFLLIVGGMTNINGQKIESLKKADSSKELNDSTSIIYGLFIQRLGFTSGGFPQDIRLQNIITDKIYTFNVKGTMKSGKENPFCYYIKPGMYKVFSYFWTKSKWYGGEMHEERIFKNIDTSTKGYAKDLKNGSIDPNKLEPYYLEIRPNSVYYIGTWHFNTGLVSFCDDKTNLDEHLKKKYSKIDFDQATTKLPE</sequence>
<dbReference type="RefSeq" id="WP_296946564.1">
    <property type="nucleotide sequence ID" value="NZ_LT599021.1"/>
</dbReference>
<accession>A0A212IZT1</accession>